<feature type="transmembrane region" description="Helical" evidence="1">
    <location>
        <begin position="41"/>
        <end position="60"/>
    </location>
</feature>
<evidence type="ECO:0000313" key="2">
    <source>
        <dbReference type="EMBL" id="ONI28823.1"/>
    </source>
</evidence>
<dbReference type="Gramene" id="ONI28823">
    <property type="protein sequence ID" value="ONI28823"/>
    <property type="gene ID" value="PRUPE_1G163400"/>
</dbReference>
<accession>A0A251QYN6</accession>
<evidence type="ECO:0000313" key="3">
    <source>
        <dbReference type="Proteomes" id="UP000006882"/>
    </source>
</evidence>
<name>A0A251QYN6_PRUPE</name>
<evidence type="ECO:0000256" key="1">
    <source>
        <dbReference type="SAM" id="Phobius"/>
    </source>
</evidence>
<keyword evidence="1" id="KW-1133">Transmembrane helix</keyword>
<reference evidence="2 3" key="1">
    <citation type="journal article" date="2013" name="Nat. Genet.">
        <title>The high-quality draft genome of peach (Prunus persica) identifies unique patterns of genetic diversity, domestication and genome evolution.</title>
        <authorList>
            <consortium name="International Peach Genome Initiative"/>
            <person name="Verde I."/>
            <person name="Abbott A.G."/>
            <person name="Scalabrin S."/>
            <person name="Jung S."/>
            <person name="Shu S."/>
            <person name="Marroni F."/>
            <person name="Zhebentyayeva T."/>
            <person name="Dettori M.T."/>
            <person name="Grimwood J."/>
            <person name="Cattonaro F."/>
            <person name="Zuccolo A."/>
            <person name="Rossini L."/>
            <person name="Jenkins J."/>
            <person name="Vendramin E."/>
            <person name="Meisel L.A."/>
            <person name="Decroocq V."/>
            <person name="Sosinski B."/>
            <person name="Prochnik S."/>
            <person name="Mitros T."/>
            <person name="Policriti A."/>
            <person name="Cipriani G."/>
            <person name="Dondini L."/>
            <person name="Ficklin S."/>
            <person name="Goodstein D.M."/>
            <person name="Xuan P."/>
            <person name="Del Fabbro C."/>
            <person name="Aramini V."/>
            <person name="Copetti D."/>
            <person name="Gonzalez S."/>
            <person name="Horner D.S."/>
            <person name="Falchi R."/>
            <person name="Lucas S."/>
            <person name="Mica E."/>
            <person name="Maldonado J."/>
            <person name="Lazzari B."/>
            <person name="Bielenberg D."/>
            <person name="Pirona R."/>
            <person name="Miculan M."/>
            <person name="Barakat A."/>
            <person name="Testolin R."/>
            <person name="Stella A."/>
            <person name="Tartarini S."/>
            <person name="Tonutti P."/>
            <person name="Arus P."/>
            <person name="Orellana A."/>
            <person name="Wells C."/>
            <person name="Main D."/>
            <person name="Vizzotto G."/>
            <person name="Silva H."/>
            <person name="Salamini F."/>
            <person name="Schmutz J."/>
            <person name="Morgante M."/>
            <person name="Rokhsar D.S."/>
        </authorList>
    </citation>
    <scope>NUCLEOTIDE SEQUENCE [LARGE SCALE GENOMIC DNA]</scope>
    <source>
        <strain evidence="3">cv. Nemared</strain>
    </source>
</reference>
<keyword evidence="1" id="KW-0812">Transmembrane</keyword>
<dbReference type="AlphaFoldDB" id="A0A251QYN6"/>
<proteinExistence type="predicted"/>
<keyword evidence="3" id="KW-1185">Reference proteome</keyword>
<gene>
    <name evidence="2" type="ORF">PRUPE_1G163400</name>
</gene>
<organism evidence="2 3">
    <name type="scientific">Prunus persica</name>
    <name type="common">Peach</name>
    <name type="synonym">Amygdalus persica</name>
    <dbReference type="NCBI Taxonomy" id="3760"/>
    <lineage>
        <taxon>Eukaryota</taxon>
        <taxon>Viridiplantae</taxon>
        <taxon>Streptophyta</taxon>
        <taxon>Embryophyta</taxon>
        <taxon>Tracheophyta</taxon>
        <taxon>Spermatophyta</taxon>
        <taxon>Magnoliopsida</taxon>
        <taxon>eudicotyledons</taxon>
        <taxon>Gunneridae</taxon>
        <taxon>Pentapetalae</taxon>
        <taxon>rosids</taxon>
        <taxon>fabids</taxon>
        <taxon>Rosales</taxon>
        <taxon>Rosaceae</taxon>
        <taxon>Amygdaloideae</taxon>
        <taxon>Amygdaleae</taxon>
        <taxon>Prunus</taxon>
    </lineage>
</organism>
<protein>
    <submittedName>
        <fullName evidence="2">Uncharacterized protein</fullName>
    </submittedName>
</protein>
<dbReference type="Proteomes" id="UP000006882">
    <property type="component" value="Chromosome G1"/>
</dbReference>
<keyword evidence="1" id="KW-0472">Membrane</keyword>
<dbReference type="EMBL" id="CM007651">
    <property type="protein sequence ID" value="ONI28823.1"/>
    <property type="molecule type" value="Genomic_DNA"/>
</dbReference>
<sequence>MVVVVGMWCSSLLYVDRRIMLGHRRFSSLSSKLKWSASQGFFFYCCLCSSSVFFPGLCYGMPCSLCGCQMTIILLIKGFFR</sequence>